<evidence type="ECO:0000256" key="7">
    <source>
        <dbReference type="ARBA" id="ARBA00023136"/>
    </source>
</evidence>
<evidence type="ECO:0000256" key="9">
    <source>
        <dbReference type="SAM" id="Phobius"/>
    </source>
</evidence>
<name>A0A4V1AIS1_9LACO</name>
<dbReference type="AlphaFoldDB" id="A0A4V1AIS1"/>
<keyword evidence="12" id="KW-1185">Reference proteome</keyword>
<dbReference type="InterPro" id="IPR004770">
    <property type="entry name" value="Na/H_antiport_NhaC"/>
</dbReference>
<dbReference type="NCBIfam" id="TIGR00931">
    <property type="entry name" value="antiport_nhaC"/>
    <property type="match status" value="1"/>
</dbReference>
<feature type="transmembrane region" description="Helical" evidence="9">
    <location>
        <begin position="252"/>
        <end position="271"/>
    </location>
</feature>
<evidence type="ECO:0000256" key="3">
    <source>
        <dbReference type="ARBA" id="ARBA00022449"/>
    </source>
</evidence>
<feature type="transmembrane region" description="Helical" evidence="9">
    <location>
        <begin position="430"/>
        <end position="451"/>
    </location>
</feature>
<feature type="domain" description="Na+/H+ antiporter NhaC-like C-terminal" evidence="10">
    <location>
        <begin position="158"/>
        <end position="449"/>
    </location>
</feature>
<comment type="subcellular location">
    <subcellularLocation>
        <location evidence="1">Cell membrane</location>
        <topology evidence="1">Multi-pass membrane protein</topology>
    </subcellularLocation>
</comment>
<reference evidence="12" key="1">
    <citation type="submission" date="2019-03" db="EMBL/GenBank/DDBJ databases">
        <title>Weissella sp. 26KH-42 Genome sequencing.</title>
        <authorList>
            <person name="Heo J."/>
            <person name="Kim S.-J."/>
            <person name="Kim J.-S."/>
            <person name="Hong S.-B."/>
            <person name="Kwon S.-W."/>
        </authorList>
    </citation>
    <scope>NUCLEOTIDE SEQUENCE [LARGE SCALE GENOMIC DNA]</scope>
    <source>
        <strain evidence="12">26KH-42</strain>
    </source>
</reference>
<evidence type="ECO:0000256" key="4">
    <source>
        <dbReference type="ARBA" id="ARBA00022475"/>
    </source>
</evidence>
<keyword evidence="7 9" id="KW-0472">Membrane</keyword>
<evidence type="ECO:0000256" key="6">
    <source>
        <dbReference type="ARBA" id="ARBA00022989"/>
    </source>
</evidence>
<feature type="transmembrane region" description="Helical" evidence="9">
    <location>
        <begin position="220"/>
        <end position="246"/>
    </location>
</feature>
<keyword evidence="3" id="KW-0050">Antiport</keyword>
<feature type="transmembrane region" description="Helical" evidence="9">
    <location>
        <begin position="35"/>
        <end position="50"/>
    </location>
</feature>
<accession>A0A4V1AIS1</accession>
<dbReference type="GO" id="GO:0005886">
    <property type="term" value="C:plasma membrane"/>
    <property type="evidence" value="ECO:0007669"/>
    <property type="project" value="UniProtKB-SubCell"/>
</dbReference>
<feature type="transmembrane region" description="Helical" evidence="9">
    <location>
        <begin position="135"/>
        <end position="161"/>
    </location>
</feature>
<dbReference type="EMBL" id="CP037940">
    <property type="protein sequence ID" value="QBO36485.1"/>
    <property type="molecule type" value="Genomic_DNA"/>
</dbReference>
<feature type="transmembrane region" description="Helical" evidence="9">
    <location>
        <begin position="190"/>
        <end position="208"/>
    </location>
</feature>
<feature type="transmembrane region" description="Helical" evidence="9">
    <location>
        <begin position="95"/>
        <end position="123"/>
    </location>
</feature>
<evidence type="ECO:0000256" key="2">
    <source>
        <dbReference type="ARBA" id="ARBA00022448"/>
    </source>
</evidence>
<evidence type="ECO:0000256" key="1">
    <source>
        <dbReference type="ARBA" id="ARBA00004651"/>
    </source>
</evidence>
<evidence type="ECO:0000256" key="8">
    <source>
        <dbReference type="ARBA" id="ARBA00038435"/>
    </source>
</evidence>
<feature type="transmembrane region" description="Helical" evidence="9">
    <location>
        <begin position="402"/>
        <end position="424"/>
    </location>
</feature>
<keyword evidence="4" id="KW-1003">Cell membrane</keyword>
<dbReference type="RefSeq" id="WP_133363562.1">
    <property type="nucleotide sequence ID" value="NZ_CP037940.1"/>
</dbReference>
<feature type="transmembrane region" description="Helical" evidence="9">
    <location>
        <begin position="347"/>
        <end position="364"/>
    </location>
</feature>
<dbReference type="GO" id="GO:0015297">
    <property type="term" value="F:antiporter activity"/>
    <property type="evidence" value="ECO:0007669"/>
    <property type="project" value="UniProtKB-KW"/>
</dbReference>
<organism evidence="11 12">
    <name type="scientific">Periweissella cryptocerci</name>
    <dbReference type="NCBI Taxonomy" id="2506420"/>
    <lineage>
        <taxon>Bacteria</taxon>
        <taxon>Bacillati</taxon>
        <taxon>Bacillota</taxon>
        <taxon>Bacilli</taxon>
        <taxon>Lactobacillales</taxon>
        <taxon>Lactobacillaceae</taxon>
        <taxon>Periweissella</taxon>
    </lineage>
</organism>
<feature type="transmembrane region" description="Helical" evidence="9">
    <location>
        <begin position="310"/>
        <end position="332"/>
    </location>
</feature>
<evidence type="ECO:0000256" key="5">
    <source>
        <dbReference type="ARBA" id="ARBA00022692"/>
    </source>
</evidence>
<feature type="transmembrane region" description="Helical" evidence="9">
    <location>
        <begin position="12"/>
        <end position="29"/>
    </location>
</feature>
<dbReference type="OrthoDB" id="9762978at2"/>
<proteinExistence type="inferred from homology"/>
<gene>
    <name evidence="11" type="primary">nhaC</name>
    <name evidence="11" type="ORF">EQG49_08375</name>
</gene>
<dbReference type="KEGG" id="wei:EQG49_08375"/>
<feature type="transmembrane region" description="Helical" evidence="9">
    <location>
        <begin position="70"/>
        <end position="89"/>
    </location>
</feature>
<keyword evidence="2" id="KW-0813">Transport</keyword>
<comment type="similarity">
    <text evidence="8">Belongs to the NhaC Na(+)/H(+) (TC 2.A.35) antiporter family.</text>
</comment>
<dbReference type="InterPro" id="IPR052180">
    <property type="entry name" value="NhaC_Na-H+_Antiporter"/>
</dbReference>
<evidence type="ECO:0000259" key="10">
    <source>
        <dbReference type="Pfam" id="PF03553"/>
    </source>
</evidence>
<dbReference type="InterPro" id="IPR018461">
    <property type="entry name" value="Na/H_Antiport_NhaC-like_C"/>
</dbReference>
<protein>
    <submittedName>
        <fullName evidence="11">Na+/H+ antiporter NhaC</fullName>
    </submittedName>
</protein>
<evidence type="ECO:0000313" key="11">
    <source>
        <dbReference type="EMBL" id="QBO36485.1"/>
    </source>
</evidence>
<dbReference type="PANTHER" id="PTHR33451:SF6">
    <property type="entry name" value="NA(+)_H(+) ANTIPORTER NHAC"/>
    <property type="match status" value="1"/>
</dbReference>
<dbReference type="Pfam" id="PF03553">
    <property type="entry name" value="Na_H_antiporter"/>
    <property type="match status" value="1"/>
</dbReference>
<keyword evidence="6 9" id="KW-1133">Transmembrane helix</keyword>
<dbReference type="PANTHER" id="PTHR33451">
    <property type="entry name" value="MALATE-2H(+)/NA(+)-LACTATE ANTIPORTER"/>
    <property type="match status" value="1"/>
</dbReference>
<evidence type="ECO:0000313" key="12">
    <source>
        <dbReference type="Proteomes" id="UP000292886"/>
    </source>
</evidence>
<keyword evidence="5 9" id="KW-0812">Transmembrane</keyword>
<sequence>MHNKKISTLEASLLLIGMLVILALGIIHLQLMPQVPVLLIIALFTLWATIRKIPLNTVTDSMASGIQKGIIPLLIFILVGALIGVWLQAGIIQSLMVFGFSIVSVQWFLPTVFLVTAIVGTAIGSAFTVISTLGLVFIGIGTALGLNPAMVAGAIISGAIFGDKTSPLSDSTNLAAAISGGELFAHIKNLSWSTIPAFFVSLIIYTIIGHTQSHVSLHSVATLIHVLEAHASVSAWAILPIGLLLIGAWLKIPAIPTLLLNISVTAIMILFQGHVGLKTIANVIETGFISNTGNHQVDALLTRGGITSMLGTVGLIILTLSLGGILLNLGIIETVMVPITKRLKSNGTLVLGTILTGISMNLLVGEQYLSVILPGNAFKEEFDKRGLAPVALGRVLEDGGTVINYLIPWGVAGAFAATTLGVPVLTFLPFVFFSWLSPIFSLFSGFTGIGLKKIDTVNN</sequence>
<dbReference type="Proteomes" id="UP000292886">
    <property type="component" value="Chromosome"/>
</dbReference>